<feature type="compositionally biased region" description="Polar residues" evidence="1">
    <location>
        <begin position="137"/>
        <end position="149"/>
    </location>
</feature>
<dbReference type="EMBL" id="CACRZD030000003">
    <property type="protein sequence ID" value="CAA6656901.1"/>
    <property type="molecule type" value="Genomic_DNA"/>
</dbReference>
<feature type="compositionally biased region" description="Acidic residues" evidence="1">
    <location>
        <begin position="44"/>
        <end position="54"/>
    </location>
</feature>
<reference evidence="3 4" key="1">
    <citation type="submission" date="2019-12" db="EMBL/GenBank/DDBJ databases">
        <authorList>
            <person name="Scholz U."/>
            <person name="Mascher M."/>
            <person name="Fiebig A."/>
        </authorList>
    </citation>
    <scope>NUCLEOTIDE SEQUENCE</scope>
</reference>
<dbReference type="InterPro" id="IPR021102">
    <property type="entry name" value="PNGase_A"/>
</dbReference>
<feature type="domain" description="Peptide N-acetyl-beta-D-glucosaminyl asparaginase amidase A N-terminal" evidence="2">
    <location>
        <begin position="61"/>
        <end position="288"/>
    </location>
</feature>
<dbReference type="InterPro" id="IPR056948">
    <property type="entry name" value="PNGaseA_N"/>
</dbReference>
<gene>
    <name evidence="3" type="ORF">SI7747_03003372</name>
</gene>
<dbReference type="Pfam" id="PF12222">
    <property type="entry name" value="PNGaseA"/>
    <property type="match status" value="1"/>
</dbReference>
<evidence type="ECO:0000313" key="4">
    <source>
        <dbReference type="Proteomes" id="UP001189122"/>
    </source>
</evidence>
<dbReference type="PANTHER" id="PTHR31104">
    <property type="entry name" value="PEPTIDE-N4-(N-ACETYL-BETA-GLUCOSAMINYL)ASPARAGINE AMIDASE A PROTEIN"/>
    <property type="match status" value="1"/>
</dbReference>
<organism evidence="3">
    <name type="scientific">Spirodela intermedia</name>
    <name type="common">Intermediate duckweed</name>
    <dbReference type="NCBI Taxonomy" id="51605"/>
    <lineage>
        <taxon>Eukaryota</taxon>
        <taxon>Viridiplantae</taxon>
        <taxon>Streptophyta</taxon>
        <taxon>Embryophyta</taxon>
        <taxon>Tracheophyta</taxon>
        <taxon>Spermatophyta</taxon>
        <taxon>Magnoliopsida</taxon>
        <taxon>Liliopsida</taxon>
        <taxon>Araceae</taxon>
        <taxon>Lemnoideae</taxon>
        <taxon>Spirodela</taxon>
    </lineage>
</organism>
<dbReference type="AlphaFoldDB" id="A0A7I8IGJ1"/>
<evidence type="ECO:0000313" key="3">
    <source>
        <dbReference type="EMBL" id="CAA2617203.1"/>
    </source>
</evidence>
<evidence type="ECO:0000256" key="1">
    <source>
        <dbReference type="SAM" id="MobiDB-lite"/>
    </source>
</evidence>
<name>A0A7I8IGJ1_SPIIN</name>
<sequence>MKTTMRFSQVLPLVFFLLCIGGSFFYRAAASEGYRLRRVSLPDPEGEEEDEGVECVDPTPPQASPAGSQSPSCSALLLQYEFGHTVGFPPVAVNYTPPENCRWNRAVLEFSASCAGEQSDRIAAVWLDGVEILRTSTARPSQARSSGRSARTGAAQAGGLPSGALRHARELHQQRLQGVYSVNVSIDFYGRAPHYGVDGEGSSELPVADSYPAFVTEQKKLKNLLGRPADMVIPVSNTKIGDQSGFWFRIDKESDIRGIRRRIPRNAYKAVLEVCVSFHGDDEFWRGNWAFRELVVTVDGLYAGSVLPFPVVFPGGINPLMWTPVVGYALPFWLVNANLHLWLDARQRTVPALLVKHHGPPTFLSRNANNKFLEGHFQLEAARQARFEGWARSSLGNFTTLIDTHFKYKSSVEYKLQGVLKDAYSQTKYTADVRITERPNRFLARVINEAKYPVRMISSTDGIGDRMLAKTNLSHILYEFTDITLNQMRSQIAITDMQIAGGVLQAVDDVLAGAASTLQTYQRRDNGRCHTRKVTALNGGITGDQTTTDCNMVRAPTPLLAI</sequence>
<proteinExistence type="predicted"/>
<keyword evidence="4" id="KW-1185">Reference proteome</keyword>
<dbReference type="Proteomes" id="UP001189122">
    <property type="component" value="Unassembled WGS sequence"/>
</dbReference>
<feature type="region of interest" description="Disordered" evidence="1">
    <location>
        <begin position="42"/>
        <end position="70"/>
    </location>
</feature>
<dbReference type="EMBL" id="LR743590">
    <property type="protein sequence ID" value="CAA2617203.1"/>
    <property type="molecule type" value="Genomic_DNA"/>
</dbReference>
<protein>
    <recommendedName>
        <fullName evidence="2">Peptide N-acetyl-beta-D-glucosaminyl asparaginase amidase A N-terminal domain-containing protein</fullName>
    </recommendedName>
</protein>
<feature type="region of interest" description="Disordered" evidence="1">
    <location>
        <begin position="137"/>
        <end position="161"/>
    </location>
</feature>
<accession>A0A7I8IGJ1</accession>
<evidence type="ECO:0000259" key="2">
    <source>
        <dbReference type="Pfam" id="PF12222"/>
    </source>
</evidence>